<dbReference type="EMBL" id="JBHSUW010000001">
    <property type="protein sequence ID" value="MFC6505049.1"/>
    <property type="molecule type" value="Genomic_DNA"/>
</dbReference>
<evidence type="ECO:0000313" key="1">
    <source>
        <dbReference type="EMBL" id="MFC6505049.1"/>
    </source>
</evidence>
<dbReference type="Proteomes" id="UP001596321">
    <property type="component" value="Unassembled WGS sequence"/>
</dbReference>
<dbReference type="RefSeq" id="WP_193449094.1">
    <property type="nucleotide sequence ID" value="NZ_BMUJ01000003.1"/>
</dbReference>
<evidence type="ECO:0000313" key="2">
    <source>
        <dbReference type="Proteomes" id="UP001596321"/>
    </source>
</evidence>
<protein>
    <submittedName>
        <fullName evidence="1">Uncharacterized protein</fullName>
    </submittedName>
</protein>
<reference evidence="2" key="1">
    <citation type="journal article" date="2019" name="Int. J. Syst. Evol. Microbiol.">
        <title>The Global Catalogue of Microorganisms (GCM) 10K type strain sequencing project: providing services to taxonomists for standard genome sequencing and annotation.</title>
        <authorList>
            <consortium name="The Broad Institute Genomics Platform"/>
            <consortium name="The Broad Institute Genome Sequencing Center for Infectious Disease"/>
            <person name="Wu L."/>
            <person name="Ma J."/>
        </authorList>
    </citation>
    <scope>NUCLEOTIDE SEQUENCE [LARGE SCALE GENOMIC DNA]</scope>
    <source>
        <strain evidence="2">JCM 4504</strain>
    </source>
</reference>
<proteinExistence type="predicted"/>
<comment type="caution">
    <text evidence="1">The sequence shown here is derived from an EMBL/GenBank/DDBJ whole genome shotgun (WGS) entry which is preliminary data.</text>
</comment>
<keyword evidence="2" id="KW-1185">Reference proteome</keyword>
<organism evidence="1 2">
    <name type="scientific">Streptomyces plicatus</name>
    <dbReference type="NCBI Taxonomy" id="1922"/>
    <lineage>
        <taxon>Bacteria</taxon>
        <taxon>Bacillati</taxon>
        <taxon>Actinomycetota</taxon>
        <taxon>Actinomycetes</taxon>
        <taxon>Kitasatosporales</taxon>
        <taxon>Streptomycetaceae</taxon>
        <taxon>Streptomyces</taxon>
        <taxon>Streptomyces rochei group</taxon>
    </lineage>
</organism>
<accession>A0ABW1Y620</accession>
<name>A0ABW1Y620_STRPL</name>
<gene>
    <name evidence="1" type="ORF">ACFQFF_27040</name>
</gene>
<sequence>MTLLEPDADGQLAWEDDCVDLFDLAGDLLDAAVARLKAGMKPTAKDIALLTEAARTAQRAFKEVGAANDVLDDASDLGEDLANALANSLKRQARTEVPALLGALRAQAARVERSETVRTIANRILGNGGPDEPDTQVPIPALTADLLPRVPSVYDDEEEPGASLADFWERQERLERLQDRVRRERVEHVATHLLALAEKIVDRAFRDTRFTRAALDEMDRAYALWCVCLDEG</sequence>